<dbReference type="OrthoDB" id="6162354at2759"/>
<proteinExistence type="predicted"/>
<dbReference type="AlphaFoldDB" id="A0A8B8AYP1"/>
<name>A0A8B8AYP1_CRAVI</name>
<evidence type="ECO:0000313" key="2">
    <source>
        <dbReference type="RefSeq" id="XP_022295873.1"/>
    </source>
</evidence>
<organism evidence="1 2">
    <name type="scientific">Crassostrea virginica</name>
    <name type="common">Eastern oyster</name>
    <dbReference type="NCBI Taxonomy" id="6565"/>
    <lineage>
        <taxon>Eukaryota</taxon>
        <taxon>Metazoa</taxon>
        <taxon>Spiralia</taxon>
        <taxon>Lophotrochozoa</taxon>
        <taxon>Mollusca</taxon>
        <taxon>Bivalvia</taxon>
        <taxon>Autobranchia</taxon>
        <taxon>Pteriomorphia</taxon>
        <taxon>Ostreida</taxon>
        <taxon>Ostreoidea</taxon>
        <taxon>Ostreidae</taxon>
        <taxon>Crassostrea</taxon>
    </lineage>
</organism>
<evidence type="ECO:0000313" key="1">
    <source>
        <dbReference type="Proteomes" id="UP000694844"/>
    </source>
</evidence>
<dbReference type="RefSeq" id="XP_022295873.1">
    <property type="nucleotide sequence ID" value="XM_022440165.1"/>
</dbReference>
<dbReference type="Proteomes" id="UP000694844">
    <property type="component" value="Chromosome 1"/>
</dbReference>
<dbReference type="KEGG" id="cvn:111105775"/>
<gene>
    <name evidence="2" type="primary">LOC111105775</name>
</gene>
<keyword evidence="1" id="KW-1185">Reference proteome</keyword>
<sequence length="233" mass="26284">MRKHSTYFFVDKVTSNIQRLPLFLTNLRVSLVVGRVGYDATEWNSYLHDLNEVCTNHMNCDQTIGNQDIAVYDEELDGFDALVQVPGVYCTIMECHTDISDDQEVKSSNPLEENCNTYEVSASCSRGNQSSVTQNEKMSPLKLLKKIFLPKTRSSSSFDWSGKGCDAAPDVQTRSCTGGLIEDSGQKLQDKTRLSGEYEEITFISRKKVLGKSCFYGKPEKGKKNHFNLPRKH</sequence>
<protein>
    <submittedName>
        <fullName evidence="2">Uncharacterized protein LOC111105775</fullName>
    </submittedName>
</protein>
<reference evidence="2" key="2">
    <citation type="submission" date="2025-08" db="UniProtKB">
        <authorList>
            <consortium name="RefSeq"/>
        </authorList>
    </citation>
    <scope>IDENTIFICATION</scope>
    <source>
        <tissue evidence="2">Whole sample</tissue>
    </source>
</reference>
<reference evidence="1" key="1">
    <citation type="submission" date="2024-06" db="UniProtKB">
        <authorList>
            <consortium name="RefSeq"/>
        </authorList>
    </citation>
    <scope>NUCLEOTIDE SEQUENCE [LARGE SCALE GENOMIC DNA]</scope>
</reference>
<dbReference type="GeneID" id="111105775"/>
<accession>A0A8B8AYP1</accession>